<evidence type="ECO:0000256" key="4">
    <source>
        <dbReference type="ARBA" id="ARBA00022692"/>
    </source>
</evidence>
<dbReference type="InterPro" id="IPR026034">
    <property type="entry name" value="MreD_proteobac"/>
</dbReference>
<name>A0A944DBU0_DENI1</name>
<dbReference type="PIRSF" id="PIRSF018472">
    <property type="entry name" value="MreD_proteobac"/>
    <property type="match status" value="1"/>
</dbReference>
<feature type="transmembrane region" description="Helical" evidence="8">
    <location>
        <begin position="60"/>
        <end position="77"/>
    </location>
</feature>
<dbReference type="NCBIfam" id="TIGR03426">
    <property type="entry name" value="shape_MreD"/>
    <property type="match status" value="1"/>
</dbReference>
<dbReference type="InterPro" id="IPR007227">
    <property type="entry name" value="Cell_shape_determining_MreD"/>
</dbReference>
<keyword evidence="10" id="KW-1185">Reference proteome</keyword>
<protein>
    <submittedName>
        <fullName evidence="9">Rod shape-determining protein MreD</fullName>
    </submittedName>
</protein>
<dbReference type="RefSeq" id="WP_214362064.1">
    <property type="nucleotide sequence ID" value="NZ_JAEKFT010000014.1"/>
</dbReference>
<keyword evidence="6 8" id="KW-1133">Transmembrane helix</keyword>
<gene>
    <name evidence="9" type="primary">mreD</name>
    <name evidence="9" type="ORF">I8J34_13300</name>
</gene>
<dbReference type="AlphaFoldDB" id="A0A944DBU0"/>
<dbReference type="Pfam" id="PF04093">
    <property type="entry name" value="MreD"/>
    <property type="match status" value="1"/>
</dbReference>
<evidence type="ECO:0000256" key="1">
    <source>
        <dbReference type="ARBA" id="ARBA00004651"/>
    </source>
</evidence>
<reference evidence="10" key="1">
    <citation type="journal article" date="2022" name="ISME J.">
        <title>Genetic and phylogenetic analysis of dissimilatory iodate-reducing bacteria identifies potential niches across the world's oceans.</title>
        <authorList>
            <person name="Reyes-Umana V."/>
            <person name="Henning Z."/>
            <person name="Lee K."/>
            <person name="Barnum T.P."/>
            <person name="Coates J.D."/>
        </authorList>
    </citation>
    <scope>NUCLEOTIDE SEQUENCE [LARGE SCALE GENOMIC DNA]</scope>
    <source>
        <strain evidence="10">IR12</strain>
    </source>
</reference>
<organism evidence="9 10">
    <name type="scientific">Denitromonas iodatirespirans</name>
    <dbReference type="NCBI Taxonomy" id="2795389"/>
    <lineage>
        <taxon>Bacteria</taxon>
        <taxon>Pseudomonadati</taxon>
        <taxon>Pseudomonadota</taxon>
        <taxon>Betaproteobacteria</taxon>
        <taxon>Rhodocyclales</taxon>
        <taxon>Zoogloeaceae</taxon>
        <taxon>Denitromonas</taxon>
    </lineage>
</organism>
<feature type="transmembrane region" description="Helical" evidence="8">
    <location>
        <begin position="12"/>
        <end position="31"/>
    </location>
</feature>
<keyword evidence="3" id="KW-1003">Cell membrane</keyword>
<evidence type="ECO:0000313" key="9">
    <source>
        <dbReference type="EMBL" id="MBT0962151.1"/>
    </source>
</evidence>
<evidence type="ECO:0000256" key="2">
    <source>
        <dbReference type="ARBA" id="ARBA00007776"/>
    </source>
</evidence>
<sequence length="173" mass="19427">MQPTHRSRRILRPVRIWFVYLSLCVALLLSYVPTGQVPGVPDWVALLLAFWCVRERQHVGMGAGFIFGVLVDIGYGAAMGQHALAYVLLAYAANAVSRRVLWFTPLQQSIQILPLLLGAQLVMVVVRMLAGAEFPGWGYFLSSVTGTLLWLPLHFVLLLPQYQPEERDNNRPI</sequence>
<evidence type="ECO:0000256" key="3">
    <source>
        <dbReference type="ARBA" id="ARBA00022475"/>
    </source>
</evidence>
<keyword evidence="4 8" id="KW-0812">Transmembrane</keyword>
<evidence type="ECO:0000256" key="8">
    <source>
        <dbReference type="SAM" id="Phobius"/>
    </source>
</evidence>
<dbReference type="GO" id="GO:0008360">
    <property type="term" value="P:regulation of cell shape"/>
    <property type="evidence" value="ECO:0007669"/>
    <property type="project" value="UniProtKB-KW"/>
</dbReference>
<dbReference type="GO" id="GO:0005886">
    <property type="term" value="C:plasma membrane"/>
    <property type="evidence" value="ECO:0007669"/>
    <property type="project" value="UniProtKB-SubCell"/>
</dbReference>
<comment type="similarity">
    <text evidence="2">Belongs to the MreD family.</text>
</comment>
<accession>A0A944DBU0</accession>
<comment type="subcellular location">
    <subcellularLocation>
        <location evidence="1">Cell membrane</location>
        <topology evidence="1">Multi-pass membrane protein</topology>
    </subcellularLocation>
</comment>
<keyword evidence="5" id="KW-0133">Cell shape</keyword>
<evidence type="ECO:0000313" key="10">
    <source>
        <dbReference type="Proteomes" id="UP000694660"/>
    </source>
</evidence>
<dbReference type="PANTHER" id="PTHR37484">
    <property type="entry name" value="ROD SHAPE-DETERMINING PROTEIN MRED"/>
    <property type="match status" value="1"/>
</dbReference>
<evidence type="ECO:0000256" key="5">
    <source>
        <dbReference type="ARBA" id="ARBA00022960"/>
    </source>
</evidence>
<dbReference type="Proteomes" id="UP000694660">
    <property type="component" value="Unassembled WGS sequence"/>
</dbReference>
<keyword evidence="7 8" id="KW-0472">Membrane</keyword>
<comment type="caution">
    <text evidence="9">The sequence shown here is derived from an EMBL/GenBank/DDBJ whole genome shotgun (WGS) entry which is preliminary data.</text>
</comment>
<dbReference type="PANTHER" id="PTHR37484:SF1">
    <property type="entry name" value="ROD SHAPE-DETERMINING PROTEIN MRED"/>
    <property type="match status" value="1"/>
</dbReference>
<evidence type="ECO:0000256" key="6">
    <source>
        <dbReference type="ARBA" id="ARBA00022989"/>
    </source>
</evidence>
<feature type="transmembrane region" description="Helical" evidence="8">
    <location>
        <begin position="113"/>
        <end position="130"/>
    </location>
</feature>
<evidence type="ECO:0000256" key="7">
    <source>
        <dbReference type="ARBA" id="ARBA00023136"/>
    </source>
</evidence>
<dbReference type="EMBL" id="JAEKFT010000014">
    <property type="protein sequence ID" value="MBT0962151.1"/>
    <property type="molecule type" value="Genomic_DNA"/>
</dbReference>
<proteinExistence type="inferred from homology"/>
<feature type="transmembrane region" description="Helical" evidence="8">
    <location>
        <begin position="136"/>
        <end position="159"/>
    </location>
</feature>